<dbReference type="SMART" id="SM01110">
    <property type="entry name" value="Cutinase"/>
    <property type="match status" value="1"/>
</dbReference>
<dbReference type="SUPFAM" id="SSF53474">
    <property type="entry name" value="alpha/beta-Hydrolases"/>
    <property type="match status" value="1"/>
</dbReference>
<keyword evidence="1" id="KW-0378">Hydrolase</keyword>
<dbReference type="Proteomes" id="UP001176521">
    <property type="component" value="Unassembled WGS sequence"/>
</dbReference>
<keyword evidence="5" id="KW-1185">Reference proteome</keyword>
<protein>
    <recommendedName>
        <fullName evidence="6">Cutinase</fullName>
    </recommendedName>
</protein>
<name>A0AAN6JJN4_9BASI</name>
<dbReference type="Pfam" id="PF01083">
    <property type="entry name" value="Cutinase"/>
    <property type="match status" value="1"/>
</dbReference>
<keyword evidence="2" id="KW-1015">Disulfide bond</keyword>
<dbReference type="InterPro" id="IPR000675">
    <property type="entry name" value="Cutinase/axe"/>
</dbReference>
<comment type="caution">
    <text evidence="4">The sequence shown here is derived from an EMBL/GenBank/DDBJ whole genome shotgun (WGS) entry which is preliminary data.</text>
</comment>
<evidence type="ECO:0000256" key="1">
    <source>
        <dbReference type="ARBA" id="ARBA00022801"/>
    </source>
</evidence>
<evidence type="ECO:0000313" key="4">
    <source>
        <dbReference type="EMBL" id="KAK0527523.1"/>
    </source>
</evidence>
<dbReference type="InterPro" id="IPR029058">
    <property type="entry name" value="AB_hydrolase_fold"/>
</dbReference>
<dbReference type="Gene3D" id="3.40.50.1820">
    <property type="entry name" value="alpha/beta hydrolase"/>
    <property type="match status" value="1"/>
</dbReference>
<evidence type="ECO:0008006" key="6">
    <source>
        <dbReference type="Google" id="ProtNLM"/>
    </source>
</evidence>
<gene>
    <name evidence="4" type="ORF">OC842_004853</name>
</gene>
<organism evidence="4 5">
    <name type="scientific">Tilletia horrida</name>
    <dbReference type="NCBI Taxonomy" id="155126"/>
    <lineage>
        <taxon>Eukaryota</taxon>
        <taxon>Fungi</taxon>
        <taxon>Dikarya</taxon>
        <taxon>Basidiomycota</taxon>
        <taxon>Ustilaginomycotina</taxon>
        <taxon>Exobasidiomycetes</taxon>
        <taxon>Tilletiales</taxon>
        <taxon>Tilletiaceae</taxon>
        <taxon>Tilletia</taxon>
    </lineage>
</organism>
<sequence length="233" mass="25043">MMIITSFFLFAALTTLLTAGVRAASIQNDPCKDYVIISARGVREEQGPSPSVTGMINKTLAAVPNGKKVDVVYPATQSVIDTEQGVKWVHGYIEKSLAQCPRQRIALVSWCQGSVVHTMTAASSQLLNNPAAQKALTAFVFTGNPIRAPHRQGNVDEHGGKTNADAKGETALDYPVAFDHYVEQGKVLDICNTGDPVCDNAASQSGIEHHRAYPTLESAQELGANFLIQHLRG</sequence>
<reference evidence="4" key="1">
    <citation type="journal article" date="2023" name="PhytoFront">
        <title>Draft Genome Resources of Seven Strains of Tilletia horrida, Causal Agent of Kernel Smut of Rice.</title>
        <authorList>
            <person name="Khanal S."/>
            <person name="Antony Babu S."/>
            <person name="Zhou X.G."/>
        </authorList>
    </citation>
    <scope>NUCLEOTIDE SEQUENCE</scope>
    <source>
        <strain evidence="4">TX3</strain>
    </source>
</reference>
<proteinExistence type="predicted"/>
<feature type="chain" id="PRO_5042919319" description="Cutinase" evidence="3">
    <location>
        <begin position="24"/>
        <end position="233"/>
    </location>
</feature>
<dbReference type="PANTHER" id="PTHR33630">
    <property type="entry name" value="CUTINASE RV1984C-RELATED-RELATED"/>
    <property type="match status" value="1"/>
</dbReference>
<dbReference type="PANTHER" id="PTHR33630:SF9">
    <property type="entry name" value="CUTINASE 4"/>
    <property type="match status" value="1"/>
</dbReference>
<dbReference type="AlphaFoldDB" id="A0AAN6JJN4"/>
<dbReference type="EMBL" id="JAPDMQ010000308">
    <property type="protein sequence ID" value="KAK0527523.1"/>
    <property type="molecule type" value="Genomic_DNA"/>
</dbReference>
<evidence type="ECO:0000256" key="3">
    <source>
        <dbReference type="SAM" id="SignalP"/>
    </source>
</evidence>
<feature type="signal peptide" evidence="3">
    <location>
        <begin position="1"/>
        <end position="23"/>
    </location>
</feature>
<dbReference type="GO" id="GO:0052689">
    <property type="term" value="F:carboxylic ester hydrolase activity"/>
    <property type="evidence" value="ECO:0007669"/>
    <property type="project" value="UniProtKB-ARBA"/>
</dbReference>
<accession>A0AAN6JJN4</accession>
<evidence type="ECO:0000313" key="5">
    <source>
        <dbReference type="Proteomes" id="UP001176521"/>
    </source>
</evidence>
<keyword evidence="3" id="KW-0732">Signal</keyword>
<evidence type="ECO:0000256" key="2">
    <source>
        <dbReference type="ARBA" id="ARBA00023157"/>
    </source>
</evidence>